<accession>A0AAX4G3H3</accession>
<feature type="compositionally biased region" description="Basic residues" evidence="1">
    <location>
        <begin position="18"/>
        <end position="51"/>
    </location>
</feature>
<protein>
    <submittedName>
        <fullName evidence="2">Uncharacterized protein</fullName>
    </submittedName>
</protein>
<evidence type="ECO:0000256" key="1">
    <source>
        <dbReference type="SAM" id="MobiDB-lite"/>
    </source>
</evidence>
<feature type="region of interest" description="Disordered" evidence="1">
    <location>
        <begin position="1"/>
        <end position="51"/>
    </location>
</feature>
<feature type="compositionally biased region" description="Basic and acidic residues" evidence="1">
    <location>
        <begin position="1"/>
        <end position="17"/>
    </location>
</feature>
<sequence length="51" mass="6114">MAKKKFDLNKVEHETRAKYKKTSISRKKKPKFSSMNKSKKRSFKRINRGGR</sequence>
<keyword evidence="3" id="KW-1185">Reference proteome</keyword>
<organism evidence="2 3">
    <name type="scientific">Pelagibacter phage HTVC041P</name>
    <dbReference type="NCBI Taxonomy" id="3072833"/>
    <lineage>
        <taxon>Viruses</taxon>
        <taxon>Duplodnaviria</taxon>
        <taxon>Heunggongvirae</taxon>
        <taxon>Uroviricota</taxon>
        <taxon>Caudoviricetes</taxon>
        <taxon>Autographivirales</taxon>
        <taxon>Autographivirales incertae sedis</taxon>
        <taxon>Aequorvirus</taxon>
        <taxon>Aequorvirus HTVC041P</taxon>
    </lineage>
</organism>
<gene>
    <name evidence="2" type="ORF">HTVC041P_gp28</name>
</gene>
<dbReference type="EMBL" id="OR420753">
    <property type="protein sequence ID" value="WOZ55762.1"/>
    <property type="molecule type" value="Genomic_DNA"/>
</dbReference>
<name>A0AAX4G3H3_9CAUD</name>
<reference evidence="2 3" key="1">
    <citation type="submission" date="2023-08" db="EMBL/GenBank/DDBJ databases">
        <authorList>
            <person name="Du S."/>
            <person name="Wu Z."/>
            <person name="Wu Y."/>
            <person name="Yang M."/>
            <person name="Shao J."/>
            <person name="Liu H."/>
            <person name="Zhao Y."/>
            <person name="Zhang Z."/>
        </authorList>
    </citation>
    <scope>NUCLEOTIDE SEQUENCE [LARGE SCALE GENOMIC DNA]</scope>
</reference>
<evidence type="ECO:0000313" key="3">
    <source>
        <dbReference type="Proteomes" id="UP001301519"/>
    </source>
</evidence>
<evidence type="ECO:0000313" key="2">
    <source>
        <dbReference type="EMBL" id="WOZ55762.1"/>
    </source>
</evidence>
<proteinExistence type="predicted"/>
<dbReference type="Proteomes" id="UP001301519">
    <property type="component" value="Segment"/>
</dbReference>